<evidence type="ECO:0000256" key="1">
    <source>
        <dbReference type="ARBA" id="ARBA00009437"/>
    </source>
</evidence>
<dbReference type="GO" id="GO:0003700">
    <property type="term" value="F:DNA-binding transcription factor activity"/>
    <property type="evidence" value="ECO:0007669"/>
    <property type="project" value="InterPro"/>
</dbReference>
<dbReference type="PhylomeDB" id="Q2RVK3"/>
<dbReference type="PRINTS" id="PR00039">
    <property type="entry name" value="HTHLYSR"/>
</dbReference>
<reference evidence="6 7" key="1">
    <citation type="journal article" date="2011" name="Stand. Genomic Sci.">
        <title>Complete genome sequence of Rhodospirillum rubrum type strain (S1).</title>
        <authorList>
            <person name="Munk A.C."/>
            <person name="Copeland A."/>
            <person name="Lucas S."/>
            <person name="Lapidus A."/>
            <person name="Del Rio T.G."/>
            <person name="Barry K."/>
            <person name="Detter J.C."/>
            <person name="Hammon N."/>
            <person name="Israni S."/>
            <person name="Pitluck S."/>
            <person name="Brettin T."/>
            <person name="Bruce D."/>
            <person name="Han C."/>
            <person name="Tapia R."/>
            <person name="Gilna P."/>
            <person name="Schmutz J."/>
            <person name="Larimer F."/>
            <person name="Land M."/>
            <person name="Kyrpides N.C."/>
            <person name="Mavromatis K."/>
            <person name="Richardson P."/>
            <person name="Rohde M."/>
            <person name="Goker M."/>
            <person name="Klenk H.P."/>
            <person name="Zhang Y."/>
            <person name="Roberts G.P."/>
            <person name="Reslewic S."/>
            <person name="Schwartz D.C."/>
        </authorList>
    </citation>
    <scope>NUCLEOTIDE SEQUENCE [LARGE SCALE GENOMIC DNA]</scope>
    <source>
        <strain evidence="7">ATCC 11170 / ATH 1.1.1 / DSM 467 / LMG 4362 / NCIMB 8255 / S1</strain>
    </source>
</reference>
<feature type="domain" description="HTH lysR-type" evidence="5">
    <location>
        <begin position="1"/>
        <end position="59"/>
    </location>
</feature>
<keyword evidence="7" id="KW-1185">Reference proteome</keyword>
<dbReference type="STRING" id="269796.Rru_A1041"/>
<evidence type="ECO:0000256" key="4">
    <source>
        <dbReference type="ARBA" id="ARBA00023163"/>
    </source>
</evidence>
<dbReference type="PATRIC" id="fig|269796.9.peg.1097"/>
<evidence type="ECO:0000256" key="3">
    <source>
        <dbReference type="ARBA" id="ARBA00023125"/>
    </source>
</evidence>
<dbReference type="GO" id="GO:0006351">
    <property type="term" value="P:DNA-templated transcription"/>
    <property type="evidence" value="ECO:0007669"/>
    <property type="project" value="TreeGrafter"/>
</dbReference>
<dbReference type="Gene3D" id="1.10.10.10">
    <property type="entry name" value="Winged helix-like DNA-binding domain superfamily/Winged helix DNA-binding domain"/>
    <property type="match status" value="1"/>
</dbReference>
<dbReference type="PANTHER" id="PTHR30537">
    <property type="entry name" value="HTH-TYPE TRANSCRIPTIONAL REGULATOR"/>
    <property type="match status" value="1"/>
</dbReference>
<keyword evidence="2" id="KW-0805">Transcription regulation</keyword>
<dbReference type="GO" id="GO:0043565">
    <property type="term" value="F:sequence-specific DNA binding"/>
    <property type="evidence" value="ECO:0007669"/>
    <property type="project" value="TreeGrafter"/>
</dbReference>
<dbReference type="HOGENOM" id="CLU_039613_16_2_5"/>
<dbReference type="PROSITE" id="PS50931">
    <property type="entry name" value="HTH_LYSR"/>
    <property type="match status" value="1"/>
</dbReference>
<evidence type="ECO:0000256" key="2">
    <source>
        <dbReference type="ARBA" id="ARBA00023015"/>
    </source>
</evidence>
<organism evidence="6 7">
    <name type="scientific">Rhodospirillum rubrum (strain ATCC 11170 / ATH 1.1.1 / DSM 467 / LMG 4362 / NCIMB 8255 / S1)</name>
    <dbReference type="NCBI Taxonomy" id="269796"/>
    <lineage>
        <taxon>Bacteria</taxon>
        <taxon>Pseudomonadati</taxon>
        <taxon>Pseudomonadota</taxon>
        <taxon>Alphaproteobacteria</taxon>
        <taxon>Rhodospirillales</taxon>
        <taxon>Rhodospirillaceae</taxon>
        <taxon>Rhodospirillum</taxon>
    </lineage>
</organism>
<dbReference type="eggNOG" id="COG0583">
    <property type="taxonomic scope" value="Bacteria"/>
</dbReference>
<dbReference type="SUPFAM" id="SSF53850">
    <property type="entry name" value="Periplasmic binding protein-like II"/>
    <property type="match status" value="1"/>
</dbReference>
<dbReference type="InterPro" id="IPR036388">
    <property type="entry name" value="WH-like_DNA-bd_sf"/>
</dbReference>
<dbReference type="CDD" id="cd08422">
    <property type="entry name" value="PBP2_CrgA_like"/>
    <property type="match status" value="1"/>
</dbReference>
<dbReference type="EMBL" id="CP000230">
    <property type="protein sequence ID" value="ABC21842.1"/>
    <property type="molecule type" value="Genomic_DNA"/>
</dbReference>
<dbReference type="EnsemblBacteria" id="ABC21842">
    <property type="protein sequence ID" value="ABC21842"/>
    <property type="gene ID" value="Rru_A1041"/>
</dbReference>
<dbReference type="Pfam" id="PF03466">
    <property type="entry name" value="LysR_substrate"/>
    <property type="match status" value="1"/>
</dbReference>
<proteinExistence type="inferred from homology"/>
<name>Q2RVK3_RHORT</name>
<dbReference type="RefSeq" id="WP_011388796.1">
    <property type="nucleotide sequence ID" value="NC_007643.1"/>
</dbReference>
<comment type="similarity">
    <text evidence="1">Belongs to the LysR transcriptional regulatory family.</text>
</comment>
<dbReference type="KEGG" id="rru:Rru_A1041"/>
<dbReference type="Pfam" id="PF00126">
    <property type="entry name" value="HTH_1"/>
    <property type="match status" value="1"/>
</dbReference>
<gene>
    <name evidence="6" type="ordered locus">Rru_A1041</name>
</gene>
<protein>
    <submittedName>
        <fullName evidence="6">Transcriptional regulator, LysR family</fullName>
    </submittedName>
</protein>
<keyword evidence="3" id="KW-0238">DNA-binding</keyword>
<dbReference type="InterPro" id="IPR005119">
    <property type="entry name" value="LysR_subst-bd"/>
</dbReference>
<dbReference type="PANTHER" id="PTHR30537:SF5">
    <property type="entry name" value="HTH-TYPE TRANSCRIPTIONAL ACTIVATOR TTDR-RELATED"/>
    <property type="match status" value="1"/>
</dbReference>
<dbReference type="InterPro" id="IPR036390">
    <property type="entry name" value="WH_DNA-bd_sf"/>
</dbReference>
<dbReference type="AlphaFoldDB" id="Q2RVK3"/>
<dbReference type="FunFam" id="1.10.10.10:FF:000001">
    <property type="entry name" value="LysR family transcriptional regulator"/>
    <property type="match status" value="1"/>
</dbReference>
<dbReference type="FunFam" id="3.40.190.290:FF:000001">
    <property type="entry name" value="Transcriptional regulator, LysR family"/>
    <property type="match status" value="1"/>
</dbReference>
<evidence type="ECO:0000313" key="7">
    <source>
        <dbReference type="Proteomes" id="UP000001929"/>
    </source>
</evidence>
<sequence length="306" mass="33134">MDRLTLMETFTKVAELGSFSRAAERLGLSRSVVSKYVSALEDRLGARLVNRTTRRLSLTEVGEVYLLRCQAILADLEEAEQAAGALHGAARGTLRINAPMSFGFRHLAAAIPPFLAHHPGLGVDMTLDDRFVDLLDAGFDVAVRIGSLPDSSLIAVRLAPLHIVVCASPEYIKAQGAPERPEDLTGHNCLIYSLQRFGDLYPLVHAGGGEQVSVPVHGRFRANNGDALRAAAVAGGGVMISPTFLCGDDLRAGRLVRLLPEWTGPEQGINAVYPHNRHVSAKVRAFVDHLKGWCGKLPYWDEGVFP</sequence>
<evidence type="ECO:0000259" key="5">
    <source>
        <dbReference type="PROSITE" id="PS50931"/>
    </source>
</evidence>
<dbReference type="InterPro" id="IPR000847">
    <property type="entry name" value="LysR_HTH_N"/>
</dbReference>
<dbReference type="Gene3D" id="3.40.190.290">
    <property type="match status" value="1"/>
</dbReference>
<dbReference type="SUPFAM" id="SSF46785">
    <property type="entry name" value="Winged helix' DNA-binding domain"/>
    <property type="match status" value="1"/>
</dbReference>
<keyword evidence="4" id="KW-0804">Transcription</keyword>
<dbReference type="Proteomes" id="UP000001929">
    <property type="component" value="Chromosome"/>
</dbReference>
<dbReference type="InterPro" id="IPR058163">
    <property type="entry name" value="LysR-type_TF_proteobact-type"/>
</dbReference>
<accession>Q2RVK3</accession>
<evidence type="ECO:0000313" key="6">
    <source>
        <dbReference type="EMBL" id="ABC21842.1"/>
    </source>
</evidence>